<sequence length="61" mass="6774">MLWMCERGCGAGGAKSYPAAADAARYAHAFDRRDSDDLGKRAPLLGLLPLRAWRALRRSQR</sequence>
<comment type="caution">
    <text evidence="1">The sequence shown here is derived from an EMBL/GenBank/DDBJ whole genome shotgun (WGS) entry which is preliminary data.</text>
</comment>
<name>A0A368VH31_9ACTN</name>
<dbReference type="AlphaFoldDB" id="A0A368VH31"/>
<proteinExistence type="predicted"/>
<dbReference type="EMBL" id="QPJC01000011">
    <property type="protein sequence ID" value="RCW40423.1"/>
    <property type="molecule type" value="Genomic_DNA"/>
</dbReference>
<organism evidence="1 2">
    <name type="scientific">Halopolyspora algeriensis</name>
    <dbReference type="NCBI Taxonomy" id="1500506"/>
    <lineage>
        <taxon>Bacteria</taxon>
        <taxon>Bacillati</taxon>
        <taxon>Actinomycetota</taxon>
        <taxon>Actinomycetes</taxon>
        <taxon>Actinomycetes incertae sedis</taxon>
        <taxon>Halopolyspora</taxon>
    </lineage>
</organism>
<reference evidence="1 2" key="1">
    <citation type="submission" date="2018-07" db="EMBL/GenBank/DDBJ databases">
        <title>Genomic Encyclopedia of Type Strains, Phase III (KMG-III): the genomes of soil and plant-associated and newly described type strains.</title>
        <authorList>
            <person name="Whitman W."/>
        </authorList>
    </citation>
    <scope>NUCLEOTIDE SEQUENCE [LARGE SCALE GENOMIC DNA]</scope>
    <source>
        <strain evidence="1 2">CECT 8575</strain>
    </source>
</reference>
<keyword evidence="2" id="KW-1185">Reference proteome</keyword>
<gene>
    <name evidence="1" type="ORF">DFQ14_11172</name>
</gene>
<evidence type="ECO:0000313" key="2">
    <source>
        <dbReference type="Proteomes" id="UP000253495"/>
    </source>
</evidence>
<accession>A0A368VH31</accession>
<evidence type="ECO:0000313" key="1">
    <source>
        <dbReference type="EMBL" id="RCW40423.1"/>
    </source>
</evidence>
<dbReference type="Proteomes" id="UP000253495">
    <property type="component" value="Unassembled WGS sequence"/>
</dbReference>
<protein>
    <submittedName>
        <fullName evidence="1">Uncharacterized protein</fullName>
    </submittedName>
</protein>